<evidence type="ECO:0000256" key="1">
    <source>
        <dbReference type="ARBA" id="ARBA00004479"/>
    </source>
</evidence>
<dbReference type="InterPro" id="IPR003599">
    <property type="entry name" value="Ig_sub"/>
</dbReference>
<keyword evidence="4 9" id="KW-1133">Transmembrane helix</keyword>
<dbReference type="SMART" id="SM00406">
    <property type="entry name" value="IGv"/>
    <property type="match status" value="1"/>
</dbReference>
<dbReference type="InterPro" id="IPR013783">
    <property type="entry name" value="Ig-like_fold"/>
</dbReference>
<dbReference type="HOGENOM" id="CLU_1219361_0_0_1"/>
<evidence type="ECO:0000313" key="13">
    <source>
        <dbReference type="ZFIN" id="ZDB-GENE-060526-36"/>
    </source>
</evidence>
<keyword evidence="2 9" id="KW-0812">Transmembrane</keyword>
<dbReference type="PANTHER" id="PTHR13869">
    <property type="entry name" value="MYELIN P0 RELATED"/>
    <property type="match status" value="1"/>
</dbReference>
<comment type="subcellular location">
    <subcellularLocation>
        <location evidence="1">Membrane</location>
        <topology evidence="1">Single-pass type I membrane protein</topology>
    </subcellularLocation>
</comment>
<dbReference type="CDD" id="cd00099">
    <property type="entry name" value="IgV"/>
    <property type="match status" value="1"/>
</dbReference>
<dbReference type="GO" id="GO:0005886">
    <property type="term" value="C:plasma membrane"/>
    <property type="evidence" value="ECO:0000318"/>
    <property type="project" value="GO_Central"/>
</dbReference>
<dbReference type="Ensembl" id="ENSDART00000146251.4">
    <property type="protein sequence ID" value="ENSDARP00000121236.2"/>
    <property type="gene ID" value="ENSDARG00000094537.4"/>
</dbReference>
<evidence type="ECO:0000256" key="5">
    <source>
        <dbReference type="ARBA" id="ARBA00023136"/>
    </source>
</evidence>
<dbReference type="Pfam" id="PF07686">
    <property type="entry name" value="V-set"/>
    <property type="match status" value="1"/>
</dbReference>
<dbReference type="SUPFAM" id="SSF48726">
    <property type="entry name" value="Immunoglobulin"/>
    <property type="match status" value="1"/>
</dbReference>
<evidence type="ECO:0000256" key="6">
    <source>
        <dbReference type="ARBA" id="ARBA00023157"/>
    </source>
</evidence>
<evidence type="ECO:0000259" key="11">
    <source>
        <dbReference type="PROSITE" id="PS50835"/>
    </source>
</evidence>
<keyword evidence="3 10" id="KW-0732">Signal</keyword>
<keyword evidence="8" id="KW-0393">Immunoglobulin domain</keyword>
<feature type="signal peptide" evidence="10">
    <location>
        <begin position="1"/>
        <end position="22"/>
    </location>
</feature>
<proteinExistence type="predicted"/>
<gene>
    <name evidence="12 13" type="primary">si:ch211-137i24.12</name>
</gene>
<dbReference type="Gene3D" id="2.60.40.10">
    <property type="entry name" value="Immunoglobulins"/>
    <property type="match status" value="1"/>
</dbReference>
<dbReference type="PANTHER" id="PTHR13869:SF38">
    <property type="entry name" value="NATURAL CYTOTOXICITY TRIGGERING RECEPTOR 3"/>
    <property type="match status" value="1"/>
</dbReference>
<organism evidence="12">
    <name type="scientific">Danio rerio</name>
    <name type="common">Zebrafish</name>
    <name type="synonym">Brachydanio rerio</name>
    <dbReference type="NCBI Taxonomy" id="7955"/>
    <lineage>
        <taxon>Eukaryota</taxon>
        <taxon>Metazoa</taxon>
        <taxon>Chordata</taxon>
        <taxon>Craniata</taxon>
        <taxon>Vertebrata</taxon>
        <taxon>Euteleostomi</taxon>
        <taxon>Actinopterygii</taxon>
        <taxon>Neopterygii</taxon>
        <taxon>Teleostei</taxon>
        <taxon>Ostariophysi</taxon>
        <taxon>Cypriniformes</taxon>
        <taxon>Danionidae</taxon>
        <taxon>Danioninae</taxon>
        <taxon>Danio</taxon>
    </lineage>
</organism>
<dbReference type="SMR" id="A0A8M9Q440"/>
<feature type="chain" id="PRO_5043265703" evidence="10">
    <location>
        <begin position="23"/>
        <end position="227"/>
    </location>
</feature>
<dbReference type="RefSeq" id="NP_001373711.1">
    <property type="nucleotide sequence ID" value="NM_001386782.1"/>
</dbReference>
<reference evidence="12" key="2">
    <citation type="submission" date="2013-08" db="UniProtKB">
        <authorList>
            <consortium name="Ensembl"/>
        </authorList>
    </citation>
    <scope>IDENTIFICATION</scope>
    <source>
        <strain evidence="12">Tuebingen</strain>
    </source>
</reference>
<dbReference type="InterPro" id="IPR007110">
    <property type="entry name" value="Ig-like_dom"/>
</dbReference>
<dbReference type="Bgee" id="ENSDARG00000094537">
    <property type="expression patterns" value="Expressed in muscle tissue and 10 other cell types or tissues"/>
</dbReference>
<dbReference type="PaxDb" id="7955-ENSDARP00000121236"/>
<feature type="transmembrane region" description="Helical" evidence="9">
    <location>
        <begin position="193"/>
        <end position="218"/>
    </location>
</feature>
<evidence type="ECO:0000256" key="7">
    <source>
        <dbReference type="ARBA" id="ARBA00023180"/>
    </source>
</evidence>
<dbReference type="PROSITE" id="PS50835">
    <property type="entry name" value="IG_LIKE"/>
    <property type="match status" value="1"/>
</dbReference>
<accession>A2BEN0</accession>
<dbReference type="InterPro" id="IPR036179">
    <property type="entry name" value="Ig-like_dom_sf"/>
</dbReference>
<dbReference type="GeneTree" id="ENSGT00940000161517"/>
<evidence type="ECO:0000256" key="3">
    <source>
        <dbReference type="ARBA" id="ARBA00022729"/>
    </source>
</evidence>
<dbReference type="AlphaFoldDB" id="A0A8M9Q440"/>
<dbReference type="FunCoup" id="A0A8M9Q440">
    <property type="interactions" value="48"/>
</dbReference>
<evidence type="ECO:0000313" key="12">
    <source>
        <dbReference type="Ensembl" id="ENSDARP00000121236"/>
    </source>
</evidence>
<dbReference type="SMART" id="SM00409">
    <property type="entry name" value="IG"/>
    <property type="match status" value="1"/>
</dbReference>
<dbReference type="InterPro" id="IPR000920">
    <property type="entry name" value="Myelin_P0-rel"/>
</dbReference>
<keyword evidence="6" id="KW-1015">Disulfide bond</keyword>
<dbReference type="eggNOG" id="ENOG502S5GW">
    <property type="taxonomic scope" value="Eukaryota"/>
</dbReference>
<reference evidence="12" key="1">
    <citation type="journal article" date="2013" name="Nature">
        <title>The zebrafish reference genome sequence and its relationship to the human genome.</title>
        <authorList>
            <consortium name="Genome Reference Consortium Zebrafish"/>
            <person name="Howe K."/>
            <person name="Clark M.D."/>
            <person name="Torroja C.F."/>
            <person name="Torrance J."/>
            <person name="Berthelot C."/>
            <person name="Muffato M."/>
            <person name="Collins J.E."/>
            <person name="Humphray S."/>
            <person name="McLaren K."/>
            <person name="Matthews L."/>
            <person name="McLaren S."/>
            <person name="Sealy I."/>
            <person name="Caccamo M."/>
            <person name="Churcher C."/>
            <person name="Scott C."/>
            <person name="Barrett J.C."/>
            <person name="Koch R."/>
            <person name="Rauch G.J."/>
            <person name="White S."/>
            <person name="Chow W."/>
            <person name="Kilian B."/>
            <person name="Quintais L.T."/>
            <person name="Guerra-Assuncao J.A."/>
            <person name="Zhou Y."/>
            <person name="Gu Y."/>
            <person name="Yen J."/>
            <person name="Vogel J.H."/>
            <person name="Eyre T."/>
            <person name="Redmond S."/>
            <person name="Banerjee R."/>
            <person name="Chi J."/>
            <person name="Fu B."/>
            <person name="Langley E."/>
            <person name="Maguire S.F."/>
            <person name="Laird G.K."/>
            <person name="Lloyd D."/>
            <person name="Kenyon E."/>
            <person name="Donaldson S."/>
            <person name="Sehra H."/>
            <person name="Almeida-King J."/>
            <person name="Loveland J."/>
            <person name="Trevanion S."/>
            <person name="Jones M."/>
            <person name="Quail M."/>
            <person name="Willey D."/>
            <person name="Hunt A."/>
            <person name="Burton J."/>
            <person name="Sims S."/>
            <person name="McLay K."/>
            <person name="Plumb B."/>
            <person name="Davis J."/>
            <person name="Clee C."/>
            <person name="Oliver K."/>
            <person name="Clark R."/>
            <person name="Riddle C."/>
            <person name="Elliot D."/>
            <person name="Eliott D."/>
            <person name="Threadgold G."/>
            <person name="Harden G."/>
            <person name="Ware D."/>
            <person name="Begum S."/>
            <person name="Mortimore B."/>
            <person name="Mortimer B."/>
            <person name="Kerry G."/>
            <person name="Heath P."/>
            <person name="Phillimore B."/>
            <person name="Tracey A."/>
            <person name="Corby N."/>
            <person name="Dunn M."/>
            <person name="Johnson C."/>
            <person name="Wood J."/>
            <person name="Clark S."/>
            <person name="Pelan S."/>
            <person name="Griffiths G."/>
            <person name="Smith M."/>
            <person name="Glithero R."/>
            <person name="Howden P."/>
            <person name="Barker N."/>
            <person name="Lloyd C."/>
            <person name="Stevens C."/>
            <person name="Harley J."/>
            <person name="Holt K."/>
            <person name="Panagiotidis G."/>
            <person name="Lovell J."/>
            <person name="Beasley H."/>
            <person name="Henderson C."/>
            <person name="Gordon D."/>
            <person name="Auger K."/>
            <person name="Wright D."/>
            <person name="Collins J."/>
            <person name="Raisen C."/>
            <person name="Dyer L."/>
            <person name="Leung K."/>
            <person name="Robertson L."/>
            <person name="Ambridge K."/>
            <person name="Leongamornlert D."/>
            <person name="McGuire S."/>
            <person name="Gilderthorp R."/>
            <person name="Griffiths C."/>
            <person name="Manthravadi D."/>
            <person name="Nichol S."/>
            <person name="Barker G."/>
            <person name="Whitehead S."/>
            <person name="Kay M."/>
            <person name="Brown J."/>
            <person name="Murnane C."/>
            <person name="Gray E."/>
            <person name="Humphries M."/>
            <person name="Sycamore N."/>
            <person name="Barker D."/>
            <person name="Saunders D."/>
            <person name="Wallis J."/>
            <person name="Babbage A."/>
            <person name="Hammond S."/>
            <person name="Mashreghi-Mohammadi M."/>
            <person name="Barr L."/>
            <person name="Martin S."/>
            <person name="Wray P."/>
            <person name="Ellington A."/>
            <person name="Matthews N."/>
            <person name="Ellwood M."/>
            <person name="Woodmansey R."/>
            <person name="Clark G."/>
            <person name="Cooper J."/>
            <person name="Cooper J."/>
            <person name="Tromans A."/>
            <person name="Grafham D."/>
            <person name="Skuce C."/>
            <person name="Pandian R."/>
            <person name="Andrews R."/>
            <person name="Harrison E."/>
            <person name="Kimberley A."/>
            <person name="Garnett J."/>
            <person name="Fosker N."/>
            <person name="Hall R."/>
            <person name="Garner P."/>
            <person name="Kelly D."/>
            <person name="Bird C."/>
            <person name="Palmer S."/>
            <person name="Gehring I."/>
            <person name="Berger A."/>
            <person name="Dooley C.M."/>
            <person name="Ersan-Urun Z."/>
            <person name="Eser C."/>
            <person name="Geiger H."/>
            <person name="Geisler M."/>
            <person name="Karotki L."/>
            <person name="Kirn A."/>
            <person name="Konantz J."/>
            <person name="Konantz M."/>
            <person name="Oberlander M."/>
            <person name="Rudolph-Geiger S."/>
            <person name="Teucke M."/>
            <person name="Lanz C."/>
            <person name="Raddatz G."/>
            <person name="Osoegawa K."/>
            <person name="Zhu B."/>
            <person name="Rapp A."/>
            <person name="Widaa S."/>
            <person name="Langford C."/>
            <person name="Yang F."/>
            <person name="Schuster S.C."/>
            <person name="Carter N.P."/>
            <person name="Harrow J."/>
            <person name="Ning Z."/>
            <person name="Herrero J."/>
            <person name="Searle S.M."/>
            <person name="Enright A."/>
            <person name="Geisler R."/>
            <person name="Plasterk R.H."/>
            <person name="Lee C."/>
            <person name="Westerfield M."/>
            <person name="de Jong P.J."/>
            <person name="Zon L.I."/>
            <person name="Postlethwait J.H."/>
            <person name="Nusslein-Volhard C."/>
            <person name="Hubbard T.J."/>
            <person name="Roest Crollius H."/>
            <person name="Rogers J."/>
            <person name="Stemple D.L."/>
        </authorList>
    </citation>
    <scope>NUCLEOTIDE SEQUENCE [LARGE SCALE GENOMIC DNA]</scope>
    <source>
        <strain evidence="12">Tuebingen</strain>
    </source>
</reference>
<feature type="domain" description="Ig-like" evidence="11">
    <location>
        <begin position="67"/>
        <end position="181"/>
    </location>
</feature>
<evidence type="ECO:0000256" key="10">
    <source>
        <dbReference type="SAM" id="SignalP"/>
    </source>
</evidence>
<name>A0A8M9Q440_DANRE</name>
<keyword evidence="5 9" id="KW-0472">Membrane</keyword>
<dbReference type="OrthoDB" id="7225082at2759"/>
<keyword evidence="7" id="KW-0325">Glycoprotein</keyword>
<evidence type="ECO:0000256" key="2">
    <source>
        <dbReference type="ARBA" id="ARBA00022692"/>
    </source>
</evidence>
<accession>A0A8M9Q440</accession>
<dbReference type="OMA" id="FCQVILS"/>
<dbReference type="KEGG" id="dre:100004856"/>
<evidence type="ECO:0000256" key="4">
    <source>
        <dbReference type="ARBA" id="ARBA00022989"/>
    </source>
</evidence>
<evidence type="ECO:0000256" key="9">
    <source>
        <dbReference type="SAM" id="Phobius"/>
    </source>
</evidence>
<dbReference type="ZFIN" id="ZDB-GENE-060526-36">
    <property type="gene designation" value="si:ch211-137i24.12"/>
</dbReference>
<sequence>MAFFNLLASRALLSHLFHPALPAGLLSLCLLVNASIITNHTQTPLTILITSSTEPSPAQPDDYPSDPQGALYLQQPPKAKAVEGKDVVLPCFLNKSDVDEAHAVERVRWYMKNVEGRRTVLNGNKTVGDGFAGRVFLSGDLSMGDLSLTLRNISVDDRGLYLCAFISGHSTVVQGTGTKLSIRKEMGWMEESVGIIIGITVAVVGVAAGLVAVILTQFKNKLNCLQK</sequence>
<dbReference type="EMBL" id="BX119902">
    <property type="status" value="NOT_ANNOTATED_CDS"/>
    <property type="molecule type" value="Genomic_DNA"/>
</dbReference>
<dbReference type="GeneID" id="100004856"/>
<evidence type="ECO:0000256" key="8">
    <source>
        <dbReference type="ARBA" id="ARBA00023319"/>
    </source>
</evidence>
<protein>
    <submittedName>
        <fullName evidence="12">Si:ch211-137i24.12</fullName>
    </submittedName>
</protein>
<dbReference type="InterPro" id="IPR013106">
    <property type="entry name" value="Ig_V-set"/>
</dbReference>